<comment type="similarity">
    <text evidence="6">Belongs to the peptidase M3 family.</text>
</comment>
<accession>A0A1S2L5E0</accession>
<evidence type="ECO:0000256" key="1">
    <source>
        <dbReference type="ARBA" id="ARBA00022670"/>
    </source>
</evidence>
<keyword evidence="1 6" id="KW-0645">Protease</keyword>
<proteinExistence type="inferred from homology"/>
<dbReference type="InterPro" id="IPR011977">
    <property type="entry name" value="Pept_M3B_clade3"/>
</dbReference>
<dbReference type="InterPro" id="IPR042088">
    <property type="entry name" value="OligoPept_F_C"/>
</dbReference>
<evidence type="ECO:0000313" key="10">
    <source>
        <dbReference type="EMBL" id="QOY34869.1"/>
    </source>
</evidence>
<keyword evidence="3 6" id="KW-0378">Hydrolase</keyword>
<gene>
    <name evidence="10" type="ORF">AWH56_019425</name>
    <name evidence="9" type="ORF">AWH56_20400</name>
</gene>
<dbReference type="InterPro" id="IPR001333">
    <property type="entry name" value="Peptidase_M32_Taq"/>
</dbReference>
<reference evidence="10" key="4">
    <citation type="submission" date="2020-10" db="EMBL/GenBank/DDBJ databases">
        <authorList>
            <person name="Bassil N.M."/>
            <person name="Lloyd J.R."/>
        </authorList>
    </citation>
    <scope>NUCLEOTIDE SEQUENCE</scope>
    <source>
        <strain evidence="10">NB2006</strain>
    </source>
</reference>
<dbReference type="SUPFAM" id="SSF55486">
    <property type="entry name" value="Metalloproteases ('zincins'), catalytic domain"/>
    <property type="match status" value="1"/>
</dbReference>
<dbReference type="AlphaFoldDB" id="A0A1S2L5E0"/>
<name>A0A1S2L5E0_9BACI</name>
<dbReference type="Proteomes" id="UP000180175">
    <property type="component" value="Chromosome"/>
</dbReference>
<keyword evidence="5 6" id="KW-0482">Metalloprotease</keyword>
<dbReference type="GO" id="GO:0004181">
    <property type="term" value="F:metallocarboxypeptidase activity"/>
    <property type="evidence" value="ECO:0007669"/>
    <property type="project" value="InterPro"/>
</dbReference>
<keyword evidence="4 6" id="KW-0862">Zinc</keyword>
<dbReference type="GO" id="GO:0006508">
    <property type="term" value="P:proteolysis"/>
    <property type="evidence" value="ECO:0007669"/>
    <property type="project" value="UniProtKB-KW"/>
</dbReference>
<reference evidence="10 11" key="3">
    <citation type="journal article" date="2019" name="Int. J. Syst. Evol. Microbiol.">
        <title>Anaerobacillus isosaccharinicus sp. nov., an alkaliphilic bacterium which degrades isosaccharinic acid.</title>
        <authorList>
            <person name="Bassil N.M."/>
            <person name="Lloyd J.R."/>
        </authorList>
    </citation>
    <scope>NUCLEOTIDE SEQUENCE [LARGE SCALE GENOMIC DNA]</scope>
    <source>
        <strain evidence="10 11">NB2006</strain>
    </source>
</reference>
<dbReference type="Pfam" id="PF01432">
    <property type="entry name" value="Peptidase_M3"/>
    <property type="match status" value="1"/>
</dbReference>
<dbReference type="EMBL" id="CP063356">
    <property type="protein sequence ID" value="QOY34869.1"/>
    <property type="molecule type" value="Genomic_DNA"/>
</dbReference>
<evidence type="ECO:0000256" key="5">
    <source>
        <dbReference type="ARBA" id="ARBA00023049"/>
    </source>
</evidence>
<sequence length="594" mass="67794">MTEKQKLSQVWDLDSIFPGGSDSTEFQAFIDTLENDLKQLHDNIGGQEASVQAVTSWILNVQELAKSIRQAGAFLSCLNAQNVKDAKARQLLGTISQTGTILEAILTNIDDHLLNMSEENWQTFIKQDVFTEVTYPLLERRLRAKEKLSPREETLIQKLSVDGYHAWGQLYDTVVGRMKITVEEDGKTEELSVGQADNKMSSGDRTLREQVSQKWEEAWANEADLCADALNHLAGFRLQVYGQRGWDNVLQEPLEINRMSQETLDAMWNTISENKPKFVEFLQRKAELLGVEKLSWHDVFAPLSKDVPEVSYDEASEIIINQFQQLTPQMAEFTKEAFQKRWIEAESRAGKRPGGFCTSFPLSNESRIFMTYAGTASNVSTLAHELGHAFHQHVMNDLPYLAQRYAMNVAETASTFAEMVVADATVKNAATKEEHLTLLEDKVSRSIAFFMNIHARFLFETRFYEERKQGLVSVSRLNELMEQAQKDAFNDSLGEYHPHFWASKLHFYITGVPFYNFPYTFGYLFSMGIYALAQKEGADFEQKYINLLRDTGRMRVEELAMKHLNVDLTKPEFWQGAVNLAAADVDEFLKLTKK</sequence>
<evidence type="ECO:0000256" key="6">
    <source>
        <dbReference type="RuleBase" id="RU003435"/>
    </source>
</evidence>
<dbReference type="GO" id="GO:0046872">
    <property type="term" value="F:metal ion binding"/>
    <property type="evidence" value="ECO:0007669"/>
    <property type="project" value="UniProtKB-UniRule"/>
</dbReference>
<dbReference type="PANTHER" id="PTHR34217">
    <property type="entry name" value="METAL-DEPENDENT CARBOXYPEPTIDASE"/>
    <property type="match status" value="1"/>
</dbReference>
<dbReference type="InterPro" id="IPR001567">
    <property type="entry name" value="Pept_M3A_M3B_dom"/>
</dbReference>
<keyword evidence="11" id="KW-1185">Reference proteome</keyword>
<dbReference type="PANTHER" id="PTHR34217:SF1">
    <property type="entry name" value="CARBOXYPEPTIDASE 1"/>
    <property type="match status" value="1"/>
</dbReference>
<dbReference type="NCBIfam" id="TIGR02290">
    <property type="entry name" value="M3_fam_3"/>
    <property type="match status" value="1"/>
</dbReference>
<reference evidence="10 11" key="2">
    <citation type="journal article" date="2017" name="Genome Announc.">
        <title>Draft Genome Sequences of Four Alkaliphilic Bacteria Belonging to the Anaerobacillus Genus.</title>
        <authorList>
            <person name="Bassil N.M."/>
            <person name="Lloyd J.R."/>
        </authorList>
    </citation>
    <scope>NUCLEOTIDE SEQUENCE [LARGE SCALE GENOMIC DNA]</scope>
    <source>
        <strain evidence="10 11">NB2006</strain>
    </source>
</reference>
<comment type="cofactor">
    <cofactor evidence="6">
        <name>Zn(2+)</name>
        <dbReference type="ChEBI" id="CHEBI:29105"/>
    </cofactor>
    <text evidence="6">Binds 1 zinc ion.</text>
</comment>
<evidence type="ECO:0000256" key="2">
    <source>
        <dbReference type="ARBA" id="ARBA00022723"/>
    </source>
</evidence>
<reference evidence="9 11" key="1">
    <citation type="submission" date="2016-10" db="EMBL/GenBank/DDBJ databases">
        <title>Draft genome sequences of four alkaliphilic bacteria belonging to the Anaerobacillus genus.</title>
        <authorList>
            <person name="Bassil N.M."/>
            <person name="Lloyd J.R."/>
        </authorList>
    </citation>
    <scope>NUCLEOTIDE SEQUENCE [LARGE SCALE GENOMIC DNA]</scope>
    <source>
        <strain evidence="9 11">NB2006</strain>
    </source>
</reference>
<evidence type="ECO:0000259" key="8">
    <source>
        <dbReference type="Pfam" id="PF08439"/>
    </source>
</evidence>
<keyword evidence="2 6" id="KW-0479">Metal-binding</keyword>
<evidence type="ECO:0000313" key="9">
    <source>
        <dbReference type="EMBL" id="OIJ07520.1"/>
    </source>
</evidence>
<dbReference type="GO" id="GO:0004222">
    <property type="term" value="F:metalloendopeptidase activity"/>
    <property type="evidence" value="ECO:0007669"/>
    <property type="project" value="InterPro"/>
</dbReference>
<evidence type="ECO:0000256" key="4">
    <source>
        <dbReference type="ARBA" id="ARBA00022833"/>
    </source>
</evidence>
<dbReference type="EMBL" id="LQXD01000170">
    <property type="protein sequence ID" value="OIJ07520.1"/>
    <property type="molecule type" value="Genomic_DNA"/>
</dbReference>
<feature type="domain" description="Oligopeptidase F N-terminal" evidence="8">
    <location>
        <begin position="113"/>
        <end position="179"/>
    </location>
</feature>
<evidence type="ECO:0000256" key="3">
    <source>
        <dbReference type="ARBA" id="ARBA00022801"/>
    </source>
</evidence>
<dbReference type="CDD" id="cd09607">
    <property type="entry name" value="M3B_PepF"/>
    <property type="match status" value="1"/>
</dbReference>
<dbReference type="Gene3D" id="1.10.1370.20">
    <property type="entry name" value="Oligoendopeptidase f, C-terminal domain"/>
    <property type="match status" value="1"/>
</dbReference>
<dbReference type="OrthoDB" id="9769691at2"/>
<organism evidence="9 11">
    <name type="scientific">Anaerobacillus isosaccharinicus</name>
    <dbReference type="NCBI Taxonomy" id="1532552"/>
    <lineage>
        <taxon>Bacteria</taxon>
        <taxon>Bacillati</taxon>
        <taxon>Bacillota</taxon>
        <taxon>Bacilli</taxon>
        <taxon>Bacillales</taxon>
        <taxon>Bacillaceae</taxon>
        <taxon>Anaerobacillus</taxon>
    </lineage>
</organism>
<protein>
    <submittedName>
        <fullName evidence="9 10">Oligoendopeptidase</fullName>
    </submittedName>
</protein>
<dbReference type="Pfam" id="PF08439">
    <property type="entry name" value="Peptidase_M3_N"/>
    <property type="match status" value="1"/>
</dbReference>
<dbReference type="KEGG" id="aia:AWH56_019425"/>
<feature type="domain" description="Peptidase M3A/M3B catalytic" evidence="7">
    <location>
        <begin position="200"/>
        <end position="578"/>
    </location>
</feature>
<evidence type="ECO:0000259" key="7">
    <source>
        <dbReference type="Pfam" id="PF01432"/>
    </source>
</evidence>
<dbReference type="Gene3D" id="1.20.140.70">
    <property type="entry name" value="Oligopeptidase f, N-terminal domain"/>
    <property type="match status" value="1"/>
</dbReference>
<evidence type="ECO:0000313" key="11">
    <source>
        <dbReference type="Proteomes" id="UP000180175"/>
    </source>
</evidence>
<dbReference type="InterPro" id="IPR034006">
    <property type="entry name" value="M3B_PepF_2"/>
</dbReference>
<dbReference type="InterPro" id="IPR013647">
    <property type="entry name" value="OligopepF_N_dom"/>
</dbReference>
<dbReference type="RefSeq" id="WP_071318801.1">
    <property type="nucleotide sequence ID" value="NZ_CP063356.2"/>
</dbReference>